<proteinExistence type="inferred from homology"/>
<keyword evidence="6 13" id="KW-0812">Transmembrane</keyword>
<evidence type="ECO:0000256" key="9">
    <source>
        <dbReference type="ARBA" id="ARBA00023065"/>
    </source>
</evidence>
<comment type="caution">
    <text evidence="14">The sequence shown here is derived from an EMBL/GenBank/DDBJ whole genome shotgun (WGS) entry which is preliminary data.</text>
</comment>
<dbReference type="GO" id="GO:0012505">
    <property type="term" value="C:endomembrane system"/>
    <property type="evidence" value="ECO:0007669"/>
    <property type="project" value="UniProtKB-SubCell"/>
</dbReference>
<evidence type="ECO:0000256" key="3">
    <source>
        <dbReference type="ARBA" id="ARBA00005513"/>
    </source>
</evidence>
<dbReference type="CDD" id="cd06503">
    <property type="entry name" value="ATP-synt_Fo_b"/>
    <property type="match status" value="1"/>
</dbReference>
<keyword evidence="9" id="KW-0406">Ion transport</keyword>
<evidence type="ECO:0000256" key="13">
    <source>
        <dbReference type="SAM" id="Phobius"/>
    </source>
</evidence>
<evidence type="ECO:0000256" key="4">
    <source>
        <dbReference type="ARBA" id="ARBA00022448"/>
    </source>
</evidence>
<comment type="similarity">
    <text evidence="3">Belongs to the ATPase B chain family.</text>
</comment>
<evidence type="ECO:0000256" key="6">
    <source>
        <dbReference type="ARBA" id="ARBA00022692"/>
    </source>
</evidence>
<evidence type="ECO:0000256" key="10">
    <source>
        <dbReference type="ARBA" id="ARBA00023136"/>
    </source>
</evidence>
<keyword evidence="5" id="KW-0138">CF(0)</keyword>
<dbReference type="EMBL" id="VSSQ01000078">
    <property type="protein sequence ID" value="MPL74149.1"/>
    <property type="molecule type" value="Genomic_DNA"/>
</dbReference>
<dbReference type="Gene3D" id="6.10.250.1580">
    <property type="match status" value="1"/>
</dbReference>
<dbReference type="GO" id="GO:0046961">
    <property type="term" value="F:proton-transporting ATPase activity, rotational mechanism"/>
    <property type="evidence" value="ECO:0007669"/>
    <property type="project" value="TreeGrafter"/>
</dbReference>
<dbReference type="AlphaFoldDB" id="A0A644U5C9"/>
<feature type="coiled-coil region" evidence="12">
    <location>
        <begin position="93"/>
        <end position="124"/>
    </location>
</feature>
<evidence type="ECO:0000256" key="2">
    <source>
        <dbReference type="ARBA" id="ARBA00004308"/>
    </source>
</evidence>
<keyword evidence="8 13" id="KW-1133">Transmembrane helix</keyword>
<sequence>MGPHAGPSGYLRVQGDDMETEQQVAEMAGDAAHGAAAAVPMPQLDLSTFPNQIFWLCVALVVIYWMLSRIALPRISAVLADRQSTIAGDIAAAEDYKLKAKDAEAAYEKALADARAQAQKIIAETKAEIQKDLDAAIARADAEIAKRAAESEGRINEIRAGALEAVETVARDAAAEIVVAFGGQADTGALASAVSARVKG</sequence>
<evidence type="ECO:0000313" key="14">
    <source>
        <dbReference type="EMBL" id="MPL74149.1"/>
    </source>
</evidence>
<keyword evidence="7" id="KW-0375">Hydrogen ion transport</keyword>
<evidence type="ECO:0000256" key="5">
    <source>
        <dbReference type="ARBA" id="ARBA00022547"/>
    </source>
</evidence>
<evidence type="ECO:0000256" key="8">
    <source>
        <dbReference type="ARBA" id="ARBA00022989"/>
    </source>
</evidence>
<accession>A0A644U5C9</accession>
<keyword evidence="4" id="KW-0813">Transport</keyword>
<dbReference type="PANTHER" id="PTHR33445:SF1">
    <property type="entry name" value="ATP SYNTHASE SUBUNIT B"/>
    <property type="match status" value="1"/>
</dbReference>
<keyword evidence="10 13" id="KW-0472">Membrane</keyword>
<dbReference type="PANTHER" id="PTHR33445">
    <property type="entry name" value="ATP SYNTHASE SUBUNIT B', CHLOROPLASTIC"/>
    <property type="match status" value="1"/>
</dbReference>
<name>A0A644U5C9_9ZZZZ</name>
<dbReference type="Pfam" id="PF00430">
    <property type="entry name" value="ATP-synt_B"/>
    <property type="match status" value="1"/>
</dbReference>
<dbReference type="InterPro" id="IPR050059">
    <property type="entry name" value="ATP_synthase_B_chain"/>
</dbReference>
<dbReference type="GO" id="GO:0045259">
    <property type="term" value="C:proton-transporting ATP synthase complex"/>
    <property type="evidence" value="ECO:0007669"/>
    <property type="project" value="UniProtKB-KW"/>
</dbReference>
<comment type="function">
    <text evidence="11">F(1)F(0) ATP synthase produces ATP from ADP in the presence of a proton or sodium gradient. F-type ATPases consist of two structural domains, F(1) containing the extramembraneous catalytic core and F(0) containing the membrane proton channel, linked together by a central stalk and a peripheral stalk. During catalysis, ATP synthesis in the catalytic domain of F(1) is coupled via a rotary mechanism of the central stalk subunits to proton translocation.</text>
</comment>
<evidence type="ECO:0000256" key="1">
    <source>
        <dbReference type="ARBA" id="ARBA00004167"/>
    </source>
</evidence>
<organism evidence="14">
    <name type="scientific">bioreactor metagenome</name>
    <dbReference type="NCBI Taxonomy" id="1076179"/>
    <lineage>
        <taxon>unclassified sequences</taxon>
        <taxon>metagenomes</taxon>
        <taxon>ecological metagenomes</taxon>
    </lineage>
</organism>
<evidence type="ECO:0000256" key="11">
    <source>
        <dbReference type="ARBA" id="ARBA00025198"/>
    </source>
</evidence>
<dbReference type="HAMAP" id="MF_01398">
    <property type="entry name" value="ATP_synth_b_bprime"/>
    <property type="match status" value="1"/>
</dbReference>
<protein>
    <submittedName>
        <fullName evidence="14">ATP synthase subunit b</fullName>
    </submittedName>
</protein>
<dbReference type="NCBIfam" id="NF009988">
    <property type="entry name" value="PRK13454.1"/>
    <property type="match status" value="1"/>
</dbReference>
<reference evidence="14" key="1">
    <citation type="submission" date="2019-08" db="EMBL/GenBank/DDBJ databases">
        <authorList>
            <person name="Kucharzyk K."/>
            <person name="Murdoch R.W."/>
            <person name="Higgins S."/>
            <person name="Loffler F."/>
        </authorList>
    </citation>
    <scope>NUCLEOTIDE SEQUENCE</scope>
</reference>
<keyword evidence="12" id="KW-0175">Coiled coil</keyword>
<feature type="transmembrane region" description="Helical" evidence="13">
    <location>
        <begin position="53"/>
        <end position="72"/>
    </location>
</feature>
<evidence type="ECO:0000256" key="7">
    <source>
        <dbReference type="ARBA" id="ARBA00022781"/>
    </source>
</evidence>
<comment type="subcellular location">
    <subcellularLocation>
        <location evidence="2">Endomembrane system</location>
    </subcellularLocation>
    <subcellularLocation>
        <location evidence="1">Membrane</location>
        <topology evidence="1">Single-pass membrane protein</topology>
    </subcellularLocation>
</comment>
<dbReference type="InterPro" id="IPR002146">
    <property type="entry name" value="ATP_synth_b/b'su_bac/chlpt"/>
</dbReference>
<evidence type="ECO:0000256" key="12">
    <source>
        <dbReference type="SAM" id="Coils"/>
    </source>
</evidence>
<dbReference type="GO" id="GO:0015986">
    <property type="term" value="P:proton motive force-driven ATP synthesis"/>
    <property type="evidence" value="ECO:0007669"/>
    <property type="project" value="InterPro"/>
</dbReference>
<gene>
    <name evidence="14" type="primary">atpG_8</name>
    <name evidence="14" type="ORF">SDC9_19959</name>
</gene>